<dbReference type="Proteomes" id="UP001437256">
    <property type="component" value="Unassembled WGS sequence"/>
</dbReference>
<feature type="domain" description="Ricin B lectin" evidence="1">
    <location>
        <begin position="42"/>
        <end position="180"/>
    </location>
</feature>
<protein>
    <recommendedName>
        <fullName evidence="1">Ricin B lectin domain-containing protein</fullName>
    </recommendedName>
</protein>
<dbReference type="PROSITE" id="PS50231">
    <property type="entry name" value="RICIN_B_LECTIN"/>
    <property type="match status" value="1"/>
</dbReference>
<dbReference type="SMART" id="SM00458">
    <property type="entry name" value="RICIN"/>
    <property type="match status" value="1"/>
</dbReference>
<sequence length="182" mass="19899">MVLTRHGAVTRFPIRRAFPRTFTVDGLAVRRVSFHFKLYDRAESLSIVATDTSVCLAAESNADGAAVALAVCDHVTDTFPNGNQTFVYAQKPLSGPIKTYGGSKCLDVPNGDATNGNKLQIWSCVQGSANQQWKVNSPNTIEWVGKNKCVDITDGNKTPGNSLQIWDCDTNSDNQSWFPDQE</sequence>
<dbReference type="InterPro" id="IPR000772">
    <property type="entry name" value="Ricin_B_lectin"/>
</dbReference>
<dbReference type="SUPFAM" id="SSF50370">
    <property type="entry name" value="Ricin B-like lectins"/>
    <property type="match status" value="1"/>
</dbReference>
<accession>A0ABR2ZBS5</accession>
<dbReference type="Pfam" id="PF00652">
    <property type="entry name" value="Ricin_B_lectin"/>
    <property type="match status" value="1"/>
</dbReference>
<comment type="caution">
    <text evidence="2">The sequence shown here is derived from an EMBL/GenBank/DDBJ whole genome shotgun (WGS) entry which is preliminary data.</text>
</comment>
<evidence type="ECO:0000313" key="2">
    <source>
        <dbReference type="EMBL" id="KAL0058748.1"/>
    </source>
</evidence>
<dbReference type="InterPro" id="IPR035992">
    <property type="entry name" value="Ricin_B-like_lectins"/>
</dbReference>
<organism evidence="2 3">
    <name type="scientific">Marasmius tenuissimus</name>
    <dbReference type="NCBI Taxonomy" id="585030"/>
    <lineage>
        <taxon>Eukaryota</taxon>
        <taxon>Fungi</taxon>
        <taxon>Dikarya</taxon>
        <taxon>Basidiomycota</taxon>
        <taxon>Agaricomycotina</taxon>
        <taxon>Agaricomycetes</taxon>
        <taxon>Agaricomycetidae</taxon>
        <taxon>Agaricales</taxon>
        <taxon>Marasmiineae</taxon>
        <taxon>Marasmiaceae</taxon>
        <taxon>Marasmius</taxon>
    </lineage>
</organism>
<gene>
    <name evidence="2" type="ORF">AAF712_014556</name>
</gene>
<dbReference type="Gene3D" id="2.80.10.50">
    <property type="match status" value="1"/>
</dbReference>
<reference evidence="2 3" key="1">
    <citation type="submission" date="2024-05" db="EMBL/GenBank/DDBJ databases">
        <title>A draft genome resource for the thread blight pathogen Marasmius tenuissimus strain MS-2.</title>
        <authorList>
            <person name="Yulfo-Soto G.E."/>
            <person name="Baruah I.K."/>
            <person name="Amoako-Attah I."/>
            <person name="Bukari Y."/>
            <person name="Meinhardt L.W."/>
            <person name="Bailey B.A."/>
            <person name="Cohen S.P."/>
        </authorList>
    </citation>
    <scope>NUCLEOTIDE SEQUENCE [LARGE SCALE GENOMIC DNA]</scope>
    <source>
        <strain evidence="2 3">MS-2</strain>
    </source>
</reference>
<name>A0ABR2ZBS5_9AGAR</name>
<keyword evidence="3" id="KW-1185">Reference proteome</keyword>
<evidence type="ECO:0000259" key="1">
    <source>
        <dbReference type="SMART" id="SM00458"/>
    </source>
</evidence>
<dbReference type="EMBL" id="JBBXMP010000278">
    <property type="protein sequence ID" value="KAL0058748.1"/>
    <property type="molecule type" value="Genomic_DNA"/>
</dbReference>
<evidence type="ECO:0000313" key="3">
    <source>
        <dbReference type="Proteomes" id="UP001437256"/>
    </source>
</evidence>
<proteinExistence type="predicted"/>